<evidence type="ECO:0000256" key="2">
    <source>
        <dbReference type="ARBA" id="ARBA00022679"/>
    </source>
</evidence>
<dbReference type="InterPro" id="IPR010280">
    <property type="entry name" value="U5_MeTrfase_fam"/>
</dbReference>
<evidence type="ECO:0000256" key="3">
    <source>
        <dbReference type="ARBA" id="ARBA00022691"/>
    </source>
</evidence>
<dbReference type="PANTHER" id="PTHR11061:SF30">
    <property type="entry name" value="TRNA (URACIL(54)-C(5))-METHYLTRANSFERASE"/>
    <property type="match status" value="1"/>
</dbReference>
<dbReference type="CDD" id="cd02440">
    <property type="entry name" value="AdoMet_MTases"/>
    <property type="match status" value="1"/>
</dbReference>
<evidence type="ECO:0000313" key="7">
    <source>
        <dbReference type="EMBL" id="SDI33295.1"/>
    </source>
</evidence>
<protein>
    <submittedName>
        <fullName evidence="7">tRNA/tmRNA/rRNA uracil-C5-methylase, TrmA/RlmC/RlmD family</fullName>
    </submittedName>
</protein>
<dbReference type="Gene3D" id="2.40.50.1070">
    <property type="match status" value="1"/>
</dbReference>
<comment type="similarity">
    <text evidence="4">Belongs to the class I-like SAM-binding methyltransferase superfamily. RNA M5U methyltransferase family.</text>
</comment>
<dbReference type="GO" id="GO:0070475">
    <property type="term" value="P:rRNA base methylation"/>
    <property type="evidence" value="ECO:0007669"/>
    <property type="project" value="TreeGrafter"/>
</dbReference>
<dbReference type="AlphaFoldDB" id="A0A1G8JQ29"/>
<evidence type="ECO:0000256" key="5">
    <source>
        <dbReference type="PROSITE-ProRule" id="PRU10015"/>
    </source>
</evidence>
<dbReference type="GO" id="GO:0070041">
    <property type="term" value="F:rRNA (uridine-C5-)-methyltransferase activity"/>
    <property type="evidence" value="ECO:0007669"/>
    <property type="project" value="TreeGrafter"/>
</dbReference>
<dbReference type="InterPro" id="IPR002792">
    <property type="entry name" value="TRAM_dom"/>
</dbReference>
<keyword evidence="3 4" id="KW-0949">S-adenosyl-L-methionine</keyword>
<feature type="binding site" evidence="4">
    <location>
        <position position="320"/>
    </location>
    <ligand>
        <name>S-adenosyl-L-methionine</name>
        <dbReference type="ChEBI" id="CHEBI:59789"/>
    </ligand>
</feature>
<keyword evidence="1 4" id="KW-0489">Methyltransferase</keyword>
<dbReference type="Pfam" id="PF01135">
    <property type="entry name" value="PCMT"/>
    <property type="match status" value="1"/>
</dbReference>
<keyword evidence="8" id="KW-1185">Reference proteome</keyword>
<proteinExistence type="inferred from homology"/>
<dbReference type="InterPro" id="IPR029063">
    <property type="entry name" value="SAM-dependent_MTases_sf"/>
</dbReference>
<dbReference type="SUPFAM" id="SSF50249">
    <property type="entry name" value="Nucleic acid-binding proteins"/>
    <property type="match status" value="1"/>
</dbReference>
<feature type="domain" description="TRAM" evidence="6">
    <location>
        <begin position="1"/>
        <end position="60"/>
    </location>
</feature>
<dbReference type="STRING" id="335973.SAMN04488693_10985"/>
<feature type="active site" description="Nucleophile" evidence="4">
    <location>
        <position position="390"/>
    </location>
</feature>
<feature type="binding site" evidence="4">
    <location>
        <position position="267"/>
    </location>
    <ligand>
        <name>S-adenosyl-L-methionine</name>
        <dbReference type="ChEBI" id="CHEBI:59789"/>
    </ligand>
</feature>
<evidence type="ECO:0000313" key="8">
    <source>
        <dbReference type="Proteomes" id="UP000199258"/>
    </source>
</evidence>
<dbReference type="Gene3D" id="3.40.50.150">
    <property type="entry name" value="Vaccinia Virus protein VP39"/>
    <property type="match status" value="1"/>
</dbReference>
<dbReference type="PROSITE" id="PS51687">
    <property type="entry name" value="SAM_MT_RNA_M5U"/>
    <property type="match status" value="1"/>
</dbReference>
<keyword evidence="2 4" id="KW-0808">Transferase</keyword>
<gene>
    <name evidence="7" type="ORF">SAMN04488693_10985</name>
</gene>
<name>A0A1G8JQ29_9MICC</name>
<dbReference type="Proteomes" id="UP000199258">
    <property type="component" value="Unassembled WGS sequence"/>
</dbReference>
<evidence type="ECO:0000256" key="1">
    <source>
        <dbReference type="ARBA" id="ARBA00022603"/>
    </source>
</evidence>
<dbReference type="PANTHER" id="PTHR11061">
    <property type="entry name" value="RNA M5U METHYLTRANSFERASE"/>
    <property type="match status" value="1"/>
</dbReference>
<dbReference type="InterPro" id="IPR030390">
    <property type="entry name" value="MeTrfase_TrmA_AS"/>
</dbReference>
<dbReference type="EMBL" id="FNDT01000009">
    <property type="protein sequence ID" value="SDI33295.1"/>
    <property type="molecule type" value="Genomic_DNA"/>
</dbReference>
<reference evidence="7 8" key="1">
    <citation type="submission" date="2016-10" db="EMBL/GenBank/DDBJ databases">
        <authorList>
            <person name="de Groot N.N."/>
        </authorList>
    </citation>
    <scope>NUCLEOTIDE SEQUENCE [LARGE SCALE GENOMIC DNA]</scope>
    <source>
        <strain evidence="7 8">NP_1H</strain>
    </source>
</reference>
<dbReference type="PROSITE" id="PS01230">
    <property type="entry name" value="TRMA_1"/>
    <property type="match status" value="1"/>
</dbReference>
<dbReference type="InterPro" id="IPR012340">
    <property type="entry name" value="NA-bd_OB-fold"/>
</dbReference>
<feature type="binding site" evidence="4">
    <location>
        <position position="296"/>
    </location>
    <ligand>
        <name>S-adenosyl-L-methionine</name>
        <dbReference type="ChEBI" id="CHEBI:59789"/>
    </ligand>
</feature>
<feature type="binding site" evidence="4">
    <location>
        <position position="363"/>
    </location>
    <ligand>
        <name>S-adenosyl-L-methionine</name>
        <dbReference type="ChEBI" id="CHEBI:59789"/>
    </ligand>
</feature>
<sequence length="433" mass="46421">MTQTPELELTIGPPAHGGHCVARHEGRVIFVRHALPGEVVKARLTEYDDDARFWRADATEVVQASTDRVNHPWPLADAALAGMRGTRPVGGAEFGHIGLAAQRRLKADIFTEQLARLGKIDRRITVEAVPDESPDGLGWRTRVGFAVDPDGHLAMHEHRSTTLVPVADMPLAVPAINALALWERDFSGVDGVEVAAGSGDEEPLVLLRSTQDPPGRALRALAEGIPGASVAVLNPDTGSVLRLRGRTWVREVVGGHTFRVTGEGFWQIHRSAPRVLTEAVLEGLQPASGARVADLYAGAGLFTAALAERVGQTGSVLSVEGSPAASRDARRNLHGRDHVDIVQGKVEKVLRERRPHLDAVVLDPPRAGAGRETVRAIAGTGAKAVVYVSCDPASFARDVAYFAAAGWGLDSLRVFDLYPHTHHMESVAVLRPL</sequence>
<feature type="active site" evidence="5">
    <location>
        <position position="390"/>
    </location>
</feature>
<dbReference type="Gene3D" id="2.40.50.140">
    <property type="entry name" value="Nucleic acid-binding proteins"/>
    <property type="match status" value="1"/>
</dbReference>
<dbReference type="SUPFAM" id="SSF53335">
    <property type="entry name" value="S-adenosyl-L-methionine-dependent methyltransferases"/>
    <property type="match status" value="1"/>
</dbReference>
<evidence type="ECO:0000256" key="4">
    <source>
        <dbReference type="PROSITE-ProRule" id="PRU01024"/>
    </source>
</evidence>
<dbReference type="Pfam" id="PF01938">
    <property type="entry name" value="TRAM"/>
    <property type="match status" value="1"/>
</dbReference>
<dbReference type="PROSITE" id="PS50926">
    <property type="entry name" value="TRAM"/>
    <property type="match status" value="1"/>
</dbReference>
<accession>A0A1G8JQ29</accession>
<organism evidence="7 8">
    <name type="scientific">Arthrobacter subterraneus</name>
    <dbReference type="NCBI Taxonomy" id="335973"/>
    <lineage>
        <taxon>Bacteria</taxon>
        <taxon>Bacillati</taxon>
        <taxon>Actinomycetota</taxon>
        <taxon>Actinomycetes</taxon>
        <taxon>Micrococcales</taxon>
        <taxon>Micrococcaceae</taxon>
        <taxon>Arthrobacter</taxon>
    </lineage>
</organism>
<dbReference type="Pfam" id="PF05958">
    <property type="entry name" value="tRNA_U5-meth_tr"/>
    <property type="match status" value="1"/>
</dbReference>
<dbReference type="RefSeq" id="WP_245702823.1">
    <property type="nucleotide sequence ID" value="NZ_FNDT01000009.1"/>
</dbReference>
<evidence type="ECO:0000259" key="6">
    <source>
        <dbReference type="PROSITE" id="PS50926"/>
    </source>
</evidence>